<reference evidence="6" key="2">
    <citation type="submission" date="2020-09" db="EMBL/GenBank/DDBJ databases">
        <authorList>
            <person name="Sun Q."/>
            <person name="Zhou Y."/>
        </authorList>
    </citation>
    <scope>NUCLEOTIDE SEQUENCE</scope>
    <source>
        <strain evidence="6">CGMCC 1.12813</strain>
    </source>
</reference>
<organism evidence="6 7">
    <name type="scientific">Conyzicola nivalis</name>
    <dbReference type="NCBI Taxonomy" id="1477021"/>
    <lineage>
        <taxon>Bacteria</taxon>
        <taxon>Bacillati</taxon>
        <taxon>Actinomycetota</taxon>
        <taxon>Actinomycetes</taxon>
        <taxon>Micrococcales</taxon>
        <taxon>Microbacteriaceae</taxon>
        <taxon>Conyzicola</taxon>
    </lineage>
</organism>
<keyword evidence="2 3" id="KW-0067">ATP-binding</keyword>
<dbReference type="AlphaFoldDB" id="A0A916WF92"/>
<dbReference type="CDD" id="cd01120">
    <property type="entry name" value="RecA-like_superfamily"/>
    <property type="match status" value="1"/>
</dbReference>
<proteinExistence type="predicted"/>
<dbReference type="InterPro" id="IPR027417">
    <property type="entry name" value="P-loop_NTPase"/>
</dbReference>
<keyword evidence="7" id="KW-1185">Reference proteome</keyword>
<evidence type="ECO:0000256" key="4">
    <source>
        <dbReference type="SAM" id="Phobius"/>
    </source>
</evidence>
<sequence>MASEHHRIAAPALPAPPQPYSFPVMATIAPVVVSVAIWLITQSVFALVFAALGPAVAVASLADARLQSRRRRRRENERFGAELEAASAEVAAAHERERQELAESLPSARRLVWSTWPQSERWLAGLDQPVPVGIGAGERASSVQFEGAAAARGRDDAHVALRALVDGAARLIDAPLVLDARLGIGVVGPRVVANATTRGLVLQVLASLSPVGHSVAVTTDDRAEWAWLGLAPHEVTIVDDGEPRTVVRVGNSAGEIVVGVAERSDRLPAATRIVVTASGLRSRIEQHPDRSQLAPVRLEQVSREEAVVVARGLAADAARAGFGDDPLPDRLDFDALGPREPRSAGRPSLAAVVAVTARGPLRLDLVTQGPHAIVGGTTGSGKSELLTAWILAIAHDHGPGDASVLLVDFKGGSAFAALGRLPHCVGVITDLDEDGAQRALESLAAELRRRERLLAAAGAKSIDTLPDGTRLPRLVIVVDEFAAMVSGFPELHAVFADIASRGRSLGVHLVLCTQRPAGVIRDSVLANSALRLSLRVNNRADSAAVIGSDAAASLPVEPRGRAIVAADGGEPVLAQFPLVAQGDIDRVAALWAAEQHRPHRPWLDPLPTVVGLDTLPAGDRGGIPFGRLDDPANQSQPVAVYRPVEHGNLLVVGAGGSGKSTLLATLAASGEVQRVPADIEGAWDALVALLAELRDPRDSDHQPRLVLLDDVDALLGRFPEEYESAVLELVTQCLREGPARGIHWAITAQRLTPGLHPVVGLCGSRLLLRLPNRQEHVLAGGDGGDFVGRLPPGAGRWNGLRLQVAVDHERPVASRRPGRHCDAAHPPDAPAVIDAATPLAVVSNRPVDFTARLRRALPDFAEPGAIVEVGAAPLSAAPPAADPPATDQPGLTVTRPRRAHAIVGDLDAWQSQWGALAAARSTHAVIVDACSASEFRAVTRVRALPPVLDTARSTAFWLLDPAGTVTRATLPAGVPIP</sequence>
<evidence type="ECO:0000256" key="1">
    <source>
        <dbReference type="ARBA" id="ARBA00022741"/>
    </source>
</evidence>
<dbReference type="SUPFAM" id="SSF52540">
    <property type="entry name" value="P-loop containing nucleoside triphosphate hydrolases"/>
    <property type="match status" value="2"/>
</dbReference>
<dbReference type="InterPro" id="IPR003593">
    <property type="entry name" value="AAA+_ATPase"/>
</dbReference>
<keyword evidence="1 3" id="KW-0547">Nucleotide-binding</keyword>
<dbReference type="InterPro" id="IPR050206">
    <property type="entry name" value="FtsK/SpoIIIE/SftA"/>
</dbReference>
<dbReference type="Gene3D" id="3.40.50.300">
    <property type="entry name" value="P-loop containing nucleotide triphosphate hydrolases"/>
    <property type="match status" value="3"/>
</dbReference>
<evidence type="ECO:0000259" key="5">
    <source>
        <dbReference type="PROSITE" id="PS50901"/>
    </source>
</evidence>
<dbReference type="RefSeq" id="WP_188509023.1">
    <property type="nucleotide sequence ID" value="NZ_BMGB01000001.1"/>
</dbReference>
<dbReference type="PANTHER" id="PTHR22683:SF1">
    <property type="entry name" value="TYPE VII SECRETION SYSTEM PROTEIN ESSC"/>
    <property type="match status" value="1"/>
</dbReference>
<dbReference type="GO" id="GO:0005524">
    <property type="term" value="F:ATP binding"/>
    <property type="evidence" value="ECO:0007669"/>
    <property type="project" value="UniProtKB-UniRule"/>
</dbReference>
<keyword evidence="4" id="KW-1133">Transmembrane helix</keyword>
<dbReference type="PROSITE" id="PS50901">
    <property type="entry name" value="FTSK"/>
    <property type="match status" value="1"/>
</dbReference>
<evidence type="ECO:0000313" key="7">
    <source>
        <dbReference type="Proteomes" id="UP000606922"/>
    </source>
</evidence>
<dbReference type="CDD" id="cd01127">
    <property type="entry name" value="TrwB_TraG_TraD_VirD4"/>
    <property type="match status" value="1"/>
</dbReference>
<name>A0A916WF92_9MICO</name>
<dbReference type="SMART" id="SM00382">
    <property type="entry name" value="AAA"/>
    <property type="match status" value="2"/>
</dbReference>
<dbReference type="Proteomes" id="UP000606922">
    <property type="component" value="Unassembled WGS sequence"/>
</dbReference>
<accession>A0A916WF92</accession>
<feature type="binding site" evidence="3">
    <location>
        <begin position="376"/>
        <end position="383"/>
    </location>
    <ligand>
        <name>ATP</name>
        <dbReference type="ChEBI" id="CHEBI:30616"/>
    </ligand>
</feature>
<dbReference type="GO" id="GO:0003677">
    <property type="term" value="F:DNA binding"/>
    <property type="evidence" value="ECO:0007669"/>
    <property type="project" value="InterPro"/>
</dbReference>
<reference evidence="6" key="1">
    <citation type="journal article" date="2014" name="Int. J. Syst. Evol. Microbiol.">
        <title>Complete genome sequence of Corynebacterium casei LMG S-19264T (=DSM 44701T), isolated from a smear-ripened cheese.</title>
        <authorList>
            <consortium name="US DOE Joint Genome Institute (JGI-PGF)"/>
            <person name="Walter F."/>
            <person name="Albersmeier A."/>
            <person name="Kalinowski J."/>
            <person name="Ruckert C."/>
        </authorList>
    </citation>
    <scope>NUCLEOTIDE SEQUENCE</scope>
    <source>
        <strain evidence="6">CGMCC 1.12813</strain>
    </source>
</reference>
<dbReference type="Pfam" id="PF01580">
    <property type="entry name" value="FtsK_SpoIIIE"/>
    <property type="match status" value="1"/>
</dbReference>
<feature type="transmembrane region" description="Helical" evidence="4">
    <location>
        <begin position="46"/>
        <end position="64"/>
    </location>
</feature>
<gene>
    <name evidence="6" type="ORF">GCM10010979_03860</name>
</gene>
<dbReference type="PANTHER" id="PTHR22683">
    <property type="entry name" value="SPORULATION PROTEIN RELATED"/>
    <property type="match status" value="1"/>
</dbReference>
<evidence type="ECO:0000256" key="2">
    <source>
        <dbReference type="ARBA" id="ARBA00022840"/>
    </source>
</evidence>
<feature type="transmembrane region" description="Helical" evidence="4">
    <location>
        <begin position="20"/>
        <end position="40"/>
    </location>
</feature>
<evidence type="ECO:0000256" key="3">
    <source>
        <dbReference type="PROSITE-ProRule" id="PRU00289"/>
    </source>
</evidence>
<feature type="domain" description="FtsK" evidence="5">
    <location>
        <begin position="358"/>
        <end position="543"/>
    </location>
</feature>
<dbReference type="EMBL" id="BMGB01000001">
    <property type="protein sequence ID" value="GGA92477.1"/>
    <property type="molecule type" value="Genomic_DNA"/>
</dbReference>
<dbReference type="InterPro" id="IPR002543">
    <property type="entry name" value="FtsK_dom"/>
</dbReference>
<comment type="caution">
    <text evidence="6">The sequence shown here is derived from an EMBL/GenBank/DDBJ whole genome shotgun (WGS) entry which is preliminary data.</text>
</comment>
<keyword evidence="4" id="KW-0812">Transmembrane</keyword>
<evidence type="ECO:0000313" key="6">
    <source>
        <dbReference type="EMBL" id="GGA92477.1"/>
    </source>
</evidence>
<protein>
    <recommendedName>
        <fullName evidence="5">FtsK domain-containing protein</fullName>
    </recommendedName>
</protein>
<keyword evidence="4" id="KW-0472">Membrane</keyword>